<dbReference type="PANTHER" id="PTHR44835">
    <property type="entry name" value="UDP-N-ACETYLGLUCOSAMINE--PEPTIDE N-ACETYLGLUCOSAMINYLTRANSFERASE SPINDLY-RELATED"/>
    <property type="match status" value="1"/>
</dbReference>
<dbReference type="EMBL" id="HE804808">
    <property type="protein sequence ID" value="CCH47184.1"/>
    <property type="molecule type" value="Genomic_DNA"/>
</dbReference>
<dbReference type="PROSITE" id="PS50005">
    <property type="entry name" value="TPR"/>
    <property type="match status" value="4"/>
</dbReference>
<dbReference type="InterPro" id="IPR011990">
    <property type="entry name" value="TPR-like_helical_dom_sf"/>
</dbReference>
<dbReference type="InterPro" id="IPR019734">
    <property type="entry name" value="TPR_rpt"/>
</dbReference>
<dbReference type="SUPFAM" id="SSF48452">
    <property type="entry name" value="TPR-like"/>
    <property type="match status" value="1"/>
</dbReference>
<evidence type="ECO:0000256" key="2">
    <source>
        <dbReference type="ARBA" id="ARBA00022676"/>
    </source>
</evidence>
<feature type="repeat" description="TPR" evidence="4">
    <location>
        <begin position="176"/>
        <end position="209"/>
    </location>
</feature>
<evidence type="ECO:0000256" key="1">
    <source>
        <dbReference type="ARBA" id="ARBA00004922"/>
    </source>
</evidence>
<dbReference type="GO" id="GO:0016757">
    <property type="term" value="F:glycosyltransferase activity"/>
    <property type="evidence" value="ECO:0007669"/>
    <property type="project" value="UniProtKB-KW"/>
</dbReference>
<dbReference type="SMART" id="SM00028">
    <property type="entry name" value="TPR"/>
    <property type="match status" value="7"/>
</dbReference>
<accession>L0P0V8</accession>
<sequence>MAGLENNGSERELAGVNGFLQVSETTTSATGSAGDVVDEGGKTDSLSFANILRSRNKFVDALALYERVLENDSGNVEAIIGKGICLQMQSMGKLAFDSFSEAIRLDPQNACALTHCGILFKEEGRLLEAAESFCYHDQNYSSETCFDFVLKFHFTKSYQKALQVDPSYKAASELLAIVFTDIGTNIKLAGNSQEGIQKYFEAIKIDPHYAPAYYNLGVVYSEMMQYDMALTFYEKAATERPMYAEAYCNMGVIFKNRGDLGSAITCYERCLAVSPNFEIAKNNMAIALTDLGTKAKLEGDINQGVAFYKKALCYNWHYADAMYNLGVAYGEMLKFDMAIVFYELAFHFNPHCAEA</sequence>
<reference evidence="5" key="1">
    <citation type="journal article" date="2013" name="BMC Genomics">
        <title>Comparative genomics of Lupinus angustifolius gene-rich regions: BAC library exploration, genetic mapping and cytogenetics.</title>
        <authorList>
            <person name="Ksiazkiewicz M."/>
            <person name="Wyrwa K."/>
            <person name="Szczepaniak A."/>
            <person name="Rychel S."/>
            <person name="Majcherkiewicz K."/>
            <person name="Przysiecka L."/>
            <person name="Karlowski W."/>
            <person name="Wolko B."/>
            <person name="Naganowska B."/>
        </authorList>
    </citation>
    <scope>NUCLEOTIDE SEQUENCE</scope>
</reference>
<dbReference type="Pfam" id="PF13181">
    <property type="entry name" value="TPR_8"/>
    <property type="match status" value="1"/>
</dbReference>
<keyword evidence="2 5" id="KW-0328">Glycosyltransferase</keyword>
<dbReference type="Gene3D" id="1.25.40.10">
    <property type="entry name" value="Tetratricopeptide repeat domain"/>
    <property type="match status" value="3"/>
</dbReference>
<feature type="repeat" description="TPR" evidence="4">
    <location>
        <begin position="210"/>
        <end position="243"/>
    </location>
</feature>
<dbReference type="Pfam" id="PF13432">
    <property type="entry name" value="TPR_16"/>
    <property type="match status" value="1"/>
</dbReference>
<evidence type="ECO:0000256" key="3">
    <source>
        <dbReference type="ARBA" id="ARBA00022679"/>
    </source>
</evidence>
<protein>
    <submittedName>
        <fullName evidence="5">Similar to N-acetylglucosaminyltransferase SPINDLY-like</fullName>
    </submittedName>
</protein>
<name>L0P0V8_LUPAN</name>
<feature type="repeat" description="TPR" evidence="4">
    <location>
        <begin position="319"/>
        <end position="352"/>
    </location>
</feature>
<comment type="pathway">
    <text evidence="1">Protein modification; protein glycosylation.</text>
</comment>
<evidence type="ECO:0000313" key="5">
    <source>
        <dbReference type="EMBL" id="CCH47184.1"/>
    </source>
</evidence>
<keyword evidence="4" id="KW-0802">TPR repeat</keyword>
<evidence type="ECO:0000256" key="4">
    <source>
        <dbReference type="PROSITE-ProRule" id="PRU00339"/>
    </source>
</evidence>
<keyword evidence="3 5" id="KW-0808">Transferase</keyword>
<dbReference type="PANTHER" id="PTHR44835:SF1">
    <property type="entry name" value="PROTEIN O-GLCNAC TRANSFERASE"/>
    <property type="match status" value="1"/>
</dbReference>
<dbReference type="Pfam" id="PF00515">
    <property type="entry name" value="TPR_1"/>
    <property type="match status" value="2"/>
</dbReference>
<organism evidence="5">
    <name type="scientific">Lupinus angustifolius</name>
    <name type="common">Narrow-leaved blue lupine</name>
    <dbReference type="NCBI Taxonomy" id="3871"/>
    <lineage>
        <taxon>Eukaryota</taxon>
        <taxon>Viridiplantae</taxon>
        <taxon>Streptophyta</taxon>
        <taxon>Embryophyta</taxon>
        <taxon>Tracheophyta</taxon>
        <taxon>Spermatophyta</taxon>
        <taxon>Magnoliopsida</taxon>
        <taxon>eudicotyledons</taxon>
        <taxon>Gunneridae</taxon>
        <taxon>Pentapetalae</taxon>
        <taxon>rosids</taxon>
        <taxon>fabids</taxon>
        <taxon>Fabales</taxon>
        <taxon>Fabaceae</taxon>
        <taxon>Papilionoideae</taxon>
        <taxon>50 kb inversion clade</taxon>
        <taxon>genistoids sensu lato</taxon>
        <taxon>core genistoids</taxon>
        <taxon>Genisteae</taxon>
        <taxon>Lupinus</taxon>
    </lineage>
</organism>
<dbReference type="PROSITE" id="PS50293">
    <property type="entry name" value="TPR_REGION"/>
    <property type="match status" value="1"/>
</dbReference>
<dbReference type="InterPro" id="IPR051939">
    <property type="entry name" value="Glycosyltr_41/O-GlcNAc_trsf"/>
</dbReference>
<proteinExistence type="predicted"/>
<feature type="repeat" description="TPR" evidence="4">
    <location>
        <begin position="244"/>
        <end position="277"/>
    </location>
</feature>
<dbReference type="AlphaFoldDB" id="L0P0V8"/>